<keyword evidence="1" id="KW-0812">Transmembrane</keyword>
<protein>
    <recommendedName>
        <fullName evidence="4">DUF4203 domain-containing protein</fullName>
    </recommendedName>
</protein>
<proteinExistence type="predicted"/>
<feature type="transmembrane region" description="Helical" evidence="1">
    <location>
        <begin position="132"/>
        <end position="153"/>
    </location>
</feature>
<gene>
    <name evidence="2" type="ORF">A9Q02_17265</name>
</gene>
<keyword evidence="1" id="KW-1133">Transmembrane helix</keyword>
<dbReference type="Proteomes" id="UP000220922">
    <property type="component" value="Unassembled WGS sequence"/>
</dbReference>
<feature type="transmembrane region" description="Helical" evidence="1">
    <location>
        <begin position="28"/>
        <end position="46"/>
    </location>
</feature>
<feature type="transmembrane region" description="Helical" evidence="1">
    <location>
        <begin position="52"/>
        <end position="72"/>
    </location>
</feature>
<evidence type="ECO:0000313" key="3">
    <source>
        <dbReference type="Proteomes" id="UP000220922"/>
    </source>
</evidence>
<comment type="caution">
    <text evidence="2">The sequence shown here is derived from an EMBL/GenBank/DDBJ whole genome shotgun (WGS) entry which is preliminary data.</text>
</comment>
<organism evidence="2 3">
    <name type="scientific">Candidatus Chloroploca asiatica</name>
    <dbReference type="NCBI Taxonomy" id="1506545"/>
    <lineage>
        <taxon>Bacteria</taxon>
        <taxon>Bacillati</taxon>
        <taxon>Chloroflexota</taxon>
        <taxon>Chloroflexia</taxon>
        <taxon>Chloroflexales</taxon>
        <taxon>Chloroflexineae</taxon>
        <taxon>Oscillochloridaceae</taxon>
        <taxon>Candidatus Chloroploca</taxon>
    </lineage>
</organism>
<feature type="transmembrane region" description="Helical" evidence="1">
    <location>
        <begin position="159"/>
        <end position="177"/>
    </location>
</feature>
<name>A0A2H3KVF8_9CHLR</name>
<dbReference type="OrthoDB" id="9824320at2"/>
<evidence type="ECO:0000256" key="1">
    <source>
        <dbReference type="SAM" id="Phobius"/>
    </source>
</evidence>
<accession>A0A2H3KVF8</accession>
<feature type="transmembrane region" description="Helical" evidence="1">
    <location>
        <begin position="79"/>
        <end position="96"/>
    </location>
</feature>
<feature type="transmembrane region" description="Helical" evidence="1">
    <location>
        <begin position="6"/>
        <end position="23"/>
    </location>
</feature>
<dbReference type="AlphaFoldDB" id="A0A2H3KVF8"/>
<feature type="transmembrane region" description="Helical" evidence="1">
    <location>
        <begin position="102"/>
        <end position="120"/>
    </location>
</feature>
<evidence type="ECO:0000313" key="2">
    <source>
        <dbReference type="EMBL" id="PDV97865.1"/>
    </source>
</evidence>
<evidence type="ECO:0008006" key="4">
    <source>
        <dbReference type="Google" id="ProtNLM"/>
    </source>
</evidence>
<keyword evidence="1" id="KW-0472">Membrane</keyword>
<keyword evidence="3" id="KW-1185">Reference proteome</keyword>
<dbReference type="EMBL" id="LYXE01000121">
    <property type="protein sequence ID" value="PDV97865.1"/>
    <property type="molecule type" value="Genomic_DNA"/>
</dbReference>
<dbReference type="RefSeq" id="WP_097654066.1">
    <property type="nucleotide sequence ID" value="NZ_LYXE01000121.1"/>
</dbReference>
<reference evidence="2 3" key="1">
    <citation type="submission" date="2016-05" db="EMBL/GenBank/DDBJ databases">
        <authorList>
            <person name="Lavstsen T."/>
            <person name="Jespersen J.S."/>
        </authorList>
    </citation>
    <scope>NUCLEOTIDE SEQUENCE [LARGE SCALE GENOMIC DNA]</scope>
    <source>
        <strain evidence="2 3">B7-9</strain>
    </source>
</reference>
<sequence length="190" mass="20154">MFQTLVIAVLSIGIGLAACFMGYQLFRFLLPFLAALYGYAVAASWFSPEAWFWPFIIGLIVGLIFAFLAYFLWSITVGIGGVTLGFGAGMQLAAFLGLGSMLAPVIGIVVALIFGFMFFSARDLLVMASTSLAGAGLALTGLAIMLPGLLGWLANSSNFLTFILTIVLAAIGFGTQYRTMAGRNIYAVMV</sequence>